<dbReference type="OrthoDB" id="10258156at2759"/>
<accession>A0A1A6GD80</accession>
<reference evidence="3 4" key="1">
    <citation type="submission" date="2016-06" db="EMBL/GenBank/DDBJ databases">
        <title>The Draft Genome Sequence and Annotation of the Desert Woodrat Neotoma lepida.</title>
        <authorList>
            <person name="Campbell M."/>
            <person name="Oakeson K.F."/>
            <person name="Yandell M."/>
            <person name="Halpert J.R."/>
            <person name="Dearing D."/>
        </authorList>
    </citation>
    <scope>NUCLEOTIDE SEQUENCE [LARGE SCALE GENOMIC DNA]</scope>
    <source>
        <strain evidence="3">417</strain>
        <tissue evidence="3">Liver</tissue>
    </source>
</reference>
<dbReference type="Gene3D" id="3.40.50.150">
    <property type="entry name" value="Vaccinia Virus protein VP39"/>
    <property type="match status" value="1"/>
</dbReference>
<dbReference type="SUPFAM" id="SSF53335">
    <property type="entry name" value="S-adenosyl-L-methionine-dependent methyltransferases"/>
    <property type="match status" value="1"/>
</dbReference>
<proteinExistence type="predicted"/>
<feature type="non-terminal residue" evidence="3">
    <location>
        <position position="251"/>
    </location>
</feature>
<gene>
    <name evidence="3" type="ORF">A6R68_07741</name>
</gene>
<dbReference type="InterPro" id="IPR052220">
    <property type="entry name" value="METTL25"/>
</dbReference>
<evidence type="ECO:0000313" key="3">
    <source>
        <dbReference type="EMBL" id="OBS63720.1"/>
    </source>
</evidence>
<sequence>IIDVGSGKGYLSSFLSLKYGLNVYGIDSSNTNTHGAKERNRKLKKHWNLYHPQPRIDAHGLPLKMPKEKKVQKEGKCWGAFESARKNSLVTQDLSADVLPEFSESAVSIIRKQQGNLHAQPLEEENLCFESAFSLMGFLPIDAIEPTSSQVHNTDMSEVRKQRRNMTSKPSDSSIYSPLTSFITADSELHDIIKDLEDCLMVGLHTCGDLAPNTLRIFASKSEVKGVCSVGCCYHLLSEEFENQHKGSKHS</sequence>
<comment type="caution">
    <text evidence="3">The sequence shown here is derived from an EMBL/GenBank/DDBJ whole genome shotgun (WGS) entry which is preliminary data.</text>
</comment>
<dbReference type="PANTHER" id="PTHR12496">
    <property type="entry name" value="CGI-41 METHYLTRANSFERASE"/>
    <property type="match status" value="1"/>
</dbReference>
<dbReference type="Pfam" id="PF13679">
    <property type="entry name" value="Methyltransf_32"/>
    <property type="match status" value="2"/>
</dbReference>
<feature type="region of interest" description="Disordered" evidence="1">
    <location>
        <begin position="150"/>
        <end position="172"/>
    </location>
</feature>
<evidence type="ECO:0000256" key="1">
    <source>
        <dbReference type="SAM" id="MobiDB-lite"/>
    </source>
</evidence>
<dbReference type="STRING" id="56216.A0A1A6GD80"/>
<keyword evidence="4" id="KW-1185">Reference proteome</keyword>
<dbReference type="AlphaFoldDB" id="A0A1A6GD80"/>
<protein>
    <recommendedName>
        <fullName evidence="2">Methyltransferase domain-containing protein</fullName>
    </recommendedName>
</protein>
<dbReference type="InterPro" id="IPR029063">
    <property type="entry name" value="SAM-dependent_MTases_sf"/>
</dbReference>
<dbReference type="Proteomes" id="UP000092124">
    <property type="component" value="Unassembled WGS sequence"/>
</dbReference>
<dbReference type="PANTHER" id="PTHR12496:SF9">
    <property type="entry name" value="METHYLTRANSFERASE-LIKE PROTEIN 25-RELATED"/>
    <property type="match status" value="1"/>
</dbReference>
<feature type="non-terminal residue" evidence="3">
    <location>
        <position position="1"/>
    </location>
</feature>
<feature type="domain" description="Methyltransferase" evidence="2">
    <location>
        <begin position="1"/>
        <end position="47"/>
    </location>
</feature>
<dbReference type="InterPro" id="IPR025714">
    <property type="entry name" value="Methyltranfer_dom"/>
</dbReference>
<evidence type="ECO:0000313" key="4">
    <source>
        <dbReference type="Proteomes" id="UP000092124"/>
    </source>
</evidence>
<dbReference type="EMBL" id="LZPO01098615">
    <property type="protein sequence ID" value="OBS63720.1"/>
    <property type="molecule type" value="Genomic_DNA"/>
</dbReference>
<organism evidence="3 4">
    <name type="scientific">Neotoma lepida</name>
    <name type="common">Desert woodrat</name>
    <dbReference type="NCBI Taxonomy" id="56216"/>
    <lineage>
        <taxon>Eukaryota</taxon>
        <taxon>Metazoa</taxon>
        <taxon>Chordata</taxon>
        <taxon>Craniata</taxon>
        <taxon>Vertebrata</taxon>
        <taxon>Euteleostomi</taxon>
        <taxon>Mammalia</taxon>
        <taxon>Eutheria</taxon>
        <taxon>Euarchontoglires</taxon>
        <taxon>Glires</taxon>
        <taxon>Rodentia</taxon>
        <taxon>Myomorpha</taxon>
        <taxon>Muroidea</taxon>
        <taxon>Cricetidae</taxon>
        <taxon>Neotominae</taxon>
        <taxon>Neotoma</taxon>
    </lineage>
</organism>
<feature type="domain" description="Methyltransferase" evidence="2">
    <location>
        <begin position="150"/>
        <end position="239"/>
    </location>
</feature>
<evidence type="ECO:0000259" key="2">
    <source>
        <dbReference type="Pfam" id="PF13679"/>
    </source>
</evidence>
<name>A0A1A6GD80_NEOLE</name>